<keyword evidence="8 11" id="KW-0418">Kinase</keyword>
<dbReference type="UniPathway" id="UPA00340">
    <property type="reaction ID" value="UER00458"/>
</dbReference>
<dbReference type="PRINTS" id="PR00471">
    <property type="entry name" value="ACETATEKNASE"/>
</dbReference>
<dbReference type="GO" id="GO:0006083">
    <property type="term" value="P:acetate metabolic process"/>
    <property type="evidence" value="ECO:0007669"/>
    <property type="project" value="TreeGrafter"/>
</dbReference>
<feature type="binding site" evidence="11">
    <location>
        <position position="388"/>
    </location>
    <ligand>
        <name>Mg(2+)</name>
        <dbReference type="ChEBI" id="CHEBI:18420"/>
    </ligand>
</feature>
<organism evidence="13 14">
    <name type="scientific">Rodentibacter ratti</name>
    <dbReference type="NCBI Taxonomy" id="1906745"/>
    <lineage>
        <taxon>Bacteria</taxon>
        <taxon>Pseudomonadati</taxon>
        <taxon>Pseudomonadota</taxon>
        <taxon>Gammaproteobacteria</taxon>
        <taxon>Pasteurellales</taxon>
        <taxon>Pasteurellaceae</taxon>
        <taxon>Rodentibacter</taxon>
    </lineage>
</organism>
<proteinExistence type="inferred from homology"/>
<evidence type="ECO:0000256" key="9">
    <source>
        <dbReference type="ARBA" id="ARBA00022840"/>
    </source>
</evidence>
<dbReference type="GO" id="GO:0008776">
    <property type="term" value="F:acetate kinase activity"/>
    <property type="evidence" value="ECO:0007669"/>
    <property type="project" value="UniProtKB-UniRule"/>
</dbReference>
<dbReference type="InterPro" id="IPR023865">
    <property type="entry name" value="Aliphatic_acid_kinase_CS"/>
</dbReference>
<dbReference type="STRING" id="1906745.BKG94_08435"/>
<feature type="active site" description="Proton donor/acceptor" evidence="11">
    <location>
        <position position="147"/>
    </location>
</feature>
<dbReference type="Proteomes" id="UP000189549">
    <property type="component" value="Unassembled WGS sequence"/>
</dbReference>
<dbReference type="AlphaFoldDB" id="A0A1V3L194"/>
<evidence type="ECO:0000313" key="13">
    <source>
        <dbReference type="EMBL" id="OOF83308.1"/>
    </source>
</evidence>
<dbReference type="PANTHER" id="PTHR21060">
    <property type="entry name" value="ACETATE KINASE"/>
    <property type="match status" value="1"/>
</dbReference>
<dbReference type="CDD" id="cd24010">
    <property type="entry name" value="ASKHA_NBD_AcK_PK"/>
    <property type="match status" value="1"/>
</dbReference>
<evidence type="ECO:0000313" key="14">
    <source>
        <dbReference type="Proteomes" id="UP000189549"/>
    </source>
</evidence>
<dbReference type="Gene3D" id="3.30.420.40">
    <property type="match status" value="2"/>
</dbReference>
<keyword evidence="5 11" id="KW-0808">Transferase</keyword>
<feature type="binding site" evidence="11">
    <location>
        <begin position="207"/>
        <end position="211"/>
    </location>
    <ligand>
        <name>ATP</name>
        <dbReference type="ChEBI" id="CHEBI:30616"/>
    </ligand>
</feature>
<evidence type="ECO:0000256" key="1">
    <source>
        <dbReference type="ARBA" id="ARBA00004496"/>
    </source>
</evidence>
<dbReference type="PANTHER" id="PTHR21060:SF21">
    <property type="entry name" value="ACETATE KINASE"/>
    <property type="match status" value="1"/>
</dbReference>
<dbReference type="InterPro" id="IPR000890">
    <property type="entry name" value="Aliphatic_acid_kin_short-chain"/>
</dbReference>
<feature type="binding site" evidence="11">
    <location>
        <position position="9"/>
    </location>
    <ligand>
        <name>Mg(2+)</name>
        <dbReference type="ChEBI" id="CHEBI:18420"/>
    </ligand>
</feature>
<dbReference type="GO" id="GO:0000287">
    <property type="term" value="F:magnesium ion binding"/>
    <property type="evidence" value="ECO:0007669"/>
    <property type="project" value="UniProtKB-UniRule"/>
</dbReference>
<protein>
    <recommendedName>
        <fullName evidence="11">Acetate kinase</fullName>
        <ecNumber evidence="11">2.7.2.1</ecNumber>
    </recommendedName>
    <alternativeName>
        <fullName evidence="11">Acetokinase</fullName>
    </alternativeName>
</protein>
<evidence type="ECO:0000256" key="2">
    <source>
        <dbReference type="ARBA" id="ARBA00008748"/>
    </source>
</evidence>
<dbReference type="GO" id="GO:0006085">
    <property type="term" value="P:acetyl-CoA biosynthetic process"/>
    <property type="evidence" value="ECO:0007669"/>
    <property type="project" value="UniProtKB-UniRule"/>
</dbReference>
<comment type="subunit">
    <text evidence="3 11">Homodimer.</text>
</comment>
<dbReference type="PROSITE" id="PS01075">
    <property type="entry name" value="ACETATE_KINASE_1"/>
    <property type="match status" value="1"/>
</dbReference>
<reference evidence="13 14" key="1">
    <citation type="submission" date="2016-10" db="EMBL/GenBank/DDBJ databases">
        <title>Rodentibacter gen. nov. and new species.</title>
        <authorList>
            <person name="Christensen H."/>
        </authorList>
    </citation>
    <scope>NUCLEOTIDE SEQUENCE [LARGE SCALE GENOMIC DNA]</scope>
    <source>
        <strain evidence="13 14">Ppn157</strain>
    </source>
</reference>
<evidence type="ECO:0000256" key="3">
    <source>
        <dbReference type="ARBA" id="ARBA00011738"/>
    </source>
</evidence>
<evidence type="ECO:0000256" key="8">
    <source>
        <dbReference type="ARBA" id="ARBA00022777"/>
    </source>
</evidence>
<dbReference type="NCBIfam" id="TIGR00016">
    <property type="entry name" value="ackA"/>
    <property type="match status" value="1"/>
</dbReference>
<gene>
    <name evidence="11" type="primary">ackA</name>
    <name evidence="13" type="ORF">BKG93_10430</name>
</gene>
<dbReference type="InterPro" id="IPR004372">
    <property type="entry name" value="Ac/propionate_kinase"/>
</dbReference>
<comment type="cofactor">
    <cofactor evidence="11">
        <name>Mg(2+)</name>
        <dbReference type="ChEBI" id="CHEBI:18420"/>
    </cofactor>
    <cofactor evidence="11">
        <name>Mn(2+)</name>
        <dbReference type="ChEBI" id="CHEBI:29035"/>
    </cofactor>
    <text evidence="11">Mg(2+). Can also accept Mn(2+).</text>
</comment>
<evidence type="ECO:0000256" key="5">
    <source>
        <dbReference type="ARBA" id="ARBA00022679"/>
    </source>
</evidence>
<dbReference type="SUPFAM" id="SSF53067">
    <property type="entry name" value="Actin-like ATPase domain"/>
    <property type="match status" value="2"/>
</dbReference>
<evidence type="ECO:0000256" key="11">
    <source>
        <dbReference type="HAMAP-Rule" id="MF_00020"/>
    </source>
</evidence>
<keyword evidence="10 11" id="KW-0460">Magnesium</keyword>
<feature type="binding site" evidence="11">
    <location>
        <position position="88"/>
    </location>
    <ligand>
        <name>substrate</name>
    </ligand>
</feature>
<feature type="binding site" evidence="11">
    <location>
        <begin position="282"/>
        <end position="284"/>
    </location>
    <ligand>
        <name>ATP</name>
        <dbReference type="ChEBI" id="CHEBI:30616"/>
    </ligand>
</feature>
<comment type="pathway">
    <text evidence="11">Metabolic intermediate biosynthesis; acetyl-CoA biosynthesis; acetyl-CoA from acetate: step 1/2.</text>
</comment>
<dbReference type="GO" id="GO:0005524">
    <property type="term" value="F:ATP binding"/>
    <property type="evidence" value="ECO:0007669"/>
    <property type="project" value="UniProtKB-KW"/>
</dbReference>
<keyword evidence="7 11" id="KW-0547">Nucleotide-binding</keyword>
<comment type="catalytic activity">
    <reaction evidence="11">
        <text>acetate + ATP = acetyl phosphate + ADP</text>
        <dbReference type="Rhea" id="RHEA:11352"/>
        <dbReference type="ChEBI" id="CHEBI:22191"/>
        <dbReference type="ChEBI" id="CHEBI:30089"/>
        <dbReference type="ChEBI" id="CHEBI:30616"/>
        <dbReference type="ChEBI" id="CHEBI:456216"/>
        <dbReference type="EC" id="2.7.2.1"/>
    </reaction>
</comment>
<evidence type="ECO:0000256" key="10">
    <source>
        <dbReference type="ARBA" id="ARBA00022842"/>
    </source>
</evidence>
<evidence type="ECO:0000256" key="12">
    <source>
        <dbReference type="RuleBase" id="RU003835"/>
    </source>
</evidence>
<feature type="binding site" evidence="11">
    <location>
        <position position="16"/>
    </location>
    <ligand>
        <name>ATP</name>
        <dbReference type="ChEBI" id="CHEBI:30616"/>
    </ligand>
</feature>
<dbReference type="FunFam" id="3.30.420.40:FF:000042">
    <property type="entry name" value="Acetate kinase"/>
    <property type="match status" value="1"/>
</dbReference>
<keyword evidence="9 11" id="KW-0067">ATP-binding</keyword>
<dbReference type="RefSeq" id="WP_077476988.1">
    <property type="nucleotide sequence ID" value="NZ_MLAH01000068.1"/>
</dbReference>
<keyword evidence="6 11" id="KW-0479">Metal-binding</keyword>
<comment type="subcellular location">
    <subcellularLocation>
        <location evidence="1 11">Cytoplasm</location>
    </subcellularLocation>
</comment>
<evidence type="ECO:0000256" key="6">
    <source>
        <dbReference type="ARBA" id="ARBA00022723"/>
    </source>
</evidence>
<dbReference type="InterPro" id="IPR043129">
    <property type="entry name" value="ATPase_NBD"/>
</dbReference>
<comment type="caution">
    <text evidence="13">The sequence shown here is derived from an EMBL/GenBank/DDBJ whole genome shotgun (WGS) entry which is preliminary data.</text>
</comment>
<dbReference type="PROSITE" id="PS01076">
    <property type="entry name" value="ACETATE_KINASE_2"/>
    <property type="match status" value="1"/>
</dbReference>
<dbReference type="HAMAP" id="MF_00020">
    <property type="entry name" value="Acetate_kinase"/>
    <property type="match status" value="1"/>
</dbReference>
<sequence>MSKLVLILNCGSSSLKFAILDPATGEEKLSGLAEAFFLPEARIKWKLNGEKGNADLGAGAAHTEALDFLASNIMTDELKNSIAAIGHRIVHGGEKYTKSVLINDDVIKNIEDAAQFAPLHNPAHLIGIREALKAFPHLKDKNVAVFDTAFHQTMPEEAYLYALPYSLYEDNGIRRYGAHGTSHFFISREVAKRVGKPVDQVNTIICHLGNGGSVSVVRHGECIDTSMGLTPLEGLVMGTRCGDIDPAIIFYLYKNLGMSMDQIEETLVKKSGLLGLTGVTSDCRYSEDNYENPSHPEAKRALDVYSYRLAKYIGAYMAALGDDYLDAIAFTGGIGENSAQVRRLTLNHLKLFGIKIDEERNLAARFGNEGVITADDSKFKAIVLPTNEELVIAQDTAKLSF</sequence>
<name>A0A1V3L194_9PAST</name>
<dbReference type="Pfam" id="PF00871">
    <property type="entry name" value="Acetate_kinase"/>
    <property type="match status" value="1"/>
</dbReference>
<evidence type="ECO:0000256" key="4">
    <source>
        <dbReference type="ARBA" id="ARBA00022490"/>
    </source>
</evidence>
<comment type="function">
    <text evidence="11">Catalyzes the formation of acetyl phosphate from acetate and ATP. Can also catalyze the reverse reaction.</text>
</comment>
<keyword evidence="4 11" id="KW-0963">Cytoplasm</keyword>
<accession>A0A1V3L194</accession>
<evidence type="ECO:0000256" key="7">
    <source>
        <dbReference type="ARBA" id="ARBA00022741"/>
    </source>
</evidence>
<dbReference type="FunFam" id="3.30.420.40:FF:000041">
    <property type="entry name" value="Acetate kinase"/>
    <property type="match status" value="1"/>
</dbReference>
<feature type="binding site" evidence="11">
    <location>
        <begin position="333"/>
        <end position="337"/>
    </location>
    <ligand>
        <name>ATP</name>
        <dbReference type="ChEBI" id="CHEBI:30616"/>
    </ligand>
</feature>
<feature type="site" description="Transition state stabilizer" evidence="11">
    <location>
        <position position="240"/>
    </location>
</feature>
<dbReference type="PIRSF" id="PIRSF000722">
    <property type="entry name" value="Acetate_prop_kin"/>
    <property type="match status" value="1"/>
</dbReference>
<feature type="site" description="Transition state stabilizer" evidence="11">
    <location>
        <position position="179"/>
    </location>
</feature>
<comment type="similarity">
    <text evidence="2 11 12">Belongs to the acetokinase family.</text>
</comment>
<dbReference type="GO" id="GO:0005829">
    <property type="term" value="C:cytosol"/>
    <property type="evidence" value="ECO:0007669"/>
    <property type="project" value="TreeGrafter"/>
</dbReference>
<dbReference type="EC" id="2.7.2.1" evidence="11"/>
<dbReference type="EMBL" id="MLAH01000068">
    <property type="protein sequence ID" value="OOF83308.1"/>
    <property type="molecule type" value="Genomic_DNA"/>
</dbReference>